<dbReference type="KEGG" id="pcad:102976373"/>
<sequence length="207" mass="22357">MPLATDAAFGRAPGRRRGTGVVLLKTTQHFQGRHGSHLLESSGERRPQRYLVGLLPSSGLLYPSPSCRGCQAREESHRCHRPLVALAPPPRPSTVLSDTQRYLLAQCLERGVLPQRLELVASILEPNFNQTEETTFSLPPEVLSSLQSEDVALTRSLVEGCELEPQGPGRQLTWDPGMVPQPSALYVSLAGLQLLAAPGPAALQADA</sequence>
<name>A0A9W2X763_PHYMC</name>
<dbReference type="Proteomes" id="UP000248484">
    <property type="component" value="Chromosome 15"/>
</dbReference>
<protein>
    <recommendedName>
        <fullName evidence="1">Gasdermin PUB domain-containing protein</fullName>
    </recommendedName>
</protein>
<evidence type="ECO:0000313" key="2">
    <source>
        <dbReference type="Proteomes" id="UP000248484"/>
    </source>
</evidence>
<keyword evidence="2" id="KW-1185">Reference proteome</keyword>
<dbReference type="InterPro" id="IPR007677">
    <property type="entry name" value="Gasdermin"/>
</dbReference>
<dbReference type="Pfam" id="PF17708">
    <property type="entry name" value="Gasdermin_C"/>
    <property type="match status" value="1"/>
</dbReference>
<dbReference type="GeneID" id="102976373"/>
<dbReference type="PANTHER" id="PTHR16399">
    <property type="entry name" value="GASDERMIN"/>
    <property type="match status" value="1"/>
</dbReference>
<dbReference type="OrthoDB" id="9717649at2759"/>
<proteinExistence type="predicted"/>
<dbReference type="PANTHER" id="PTHR16399:SF31">
    <property type="entry name" value="GASDERMIN DOMAIN CONTAINING PROTEIN RGD1359449"/>
    <property type="match status" value="1"/>
</dbReference>
<reference evidence="3" key="1">
    <citation type="submission" date="2025-08" db="UniProtKB">
        <authorList>
            <consortium name="RefSeq"/>
        </authorList>
    </citation>
    <scope>IDENTIFICATION</scope>
    <source>
        <tissue evidence="3">Muscle</tissue>
    </source>
</reference>
<gene>
    <name evidence="3" type="primary">LOC102976373</name>
</gene>
<dbReference type="GO" id="GO:0070273">
    <property type="term" value="F:phosphatidylinositol-4-phosphate binding"/>
    <property type="evidence" value="ECO:0007669"/>
    <property type="project" value="TreeGrafter"/>
</dbReference>
<dbReference type="InterPro" id="IPR041263">
    <property type="entry name" value="Gasdermin_PUB"/>
</dbReference>
<evidence type="ECO:0000313" key="3">
    <source>
        <dbReference type="RefSeq" id="XP_054947188.1"/>
    </source>
</evidence>
<organism evidence="2 3">
    <name type="scientific">Physeter macrocephalus</name>
    <name type="common">Sperm whale</name>
    <name type="synonym">Physeter catodon</name>
    <dbReference type="NCBI Taxonomy" id="9755"/>
    <lineage>
        <taxon>Eukaryota</taxon>
        <taxon>Metazoa</taxon>
        <taxon>Chordata</taxon>
        <taxon>Craniata</taxon>
        <taxon>Vertebrata</taxon>
        <taxon>Euteleostomi</taxon>
        <taxon>Mammalia</taxon>
        <taxon>Eutheria</taxon>
        <taxon>Laurasiatheria</taxon>
        <taxon>Artiodactyla</taxon>
        <taxon>Whippomorpha</taxon>
        <taxon>Cetacea</taxon>
        <taxon>Odontoceti</taxon>
        <taxon>Physeteridae</taxon>
        <taxon>Physeter</taxon>
    </lineage>
</organism>
<dbReference type="GO" id="GO:0005546">
    <property type="term" value="F:phosphatidylinositol-4,5-bisphosphate binding"/>
    <property type="evidence" value="ECO:0007669"/>
    <property type="project" value="TreeGrafter"/>
</dbReference>
<dbReference type="GO" id="GO:0001786">
    <property type="term" value="F:phosphatidylserine binding"/>
    <property type="evidence" value="ECO:0007669"/>
    <property type="project" value="TreeGrafter"/>
</dbReference>
<dbReference type="AlphaFoldDB" id="A0A9W2X763"/>
<accession>A0A9W2X763</accession>
<evidence type="ECO:0000259" key="1">
    <source>
        <dbReference type="Pfam" id="PF17708"/>
    </source>
</evidence>
<dbReference type="RefSeq" id="XP_054947188.1">
    <property type="nucleotide sequence ID" value="XM_055091213.1"/>
</dbReference>
<feature type="domain" description="Gasdermin PUB" evidence="1">
    <location>
        <begin position="94"/>
        <end position="164"/>
    </location>
</feature>
<dbReference type="GO" id="GO:0070269">
    <property type="term" value="P:pyroptotic inflammatory response"/>
    <property type="evidence" value="ECO:0007669"/>
    <property type="project" value="TreeGrafter"/>
</dbReference>
<dbReference type="GO" id="GO:0042742">
    <property type="term" value="P:defense response to bacterium"/>
    <property type="evidence" value="ECO:0007669"/>
    <property type="project" value="TreeGrafter"/>
</dbReference>